<accession>X1ILM2</accession>
<gene>
    <name evidence="1" type="ORF">S03H2_28670</name>
</gene>
<dbReference type="AlphaFoldDB" id="X1ILM2"/>
<sequence>MRKGLWVAASLLVITALVMGCPQPPEGGPVGPRPDVGIYVASHTVVAGSSFMVCGEFFPPGQKVWAKFEWQASDSKGATVGYSEAEDNGFVSLRIPIPEDIVPGDYEVYIPLKARG</sequence>
<protein>
    <recommendedName>
        <fullName evidence="2">Macroglobulin domain-containing protein</fullName>
    </recommendedName>
</protein>
<dbReference type="EMBL" id="BARU01017275">
    <property type="protein sequence ID" value="GAH58448.1"/>
    <property type="molecule type" value="Genomic_DNA"/>
</dbReference>
<feature type="non-terminal residue" evidence="1">
    <location>
        <position position="116"/>
    </location>
</feature>
<organism evidence="1">
    <name type="scientific">marine sediment metagenome</name>
    <dbReference type="NCBI Taxonomy" id="412755"/>
    <lineage>
        <taxon>unclassified sequences</taxon>
        <taxon>metagenomes</taxon>
        <taxon>ecological metagenomes</taxon>
    </lineage>
</organism>
<evidence type="ECO:0008006" key="2">
    <source>
        <dbReference type="Google" id="ProtNLM"/>
    </source>
</evidence>
<comment type="caution">
    <text evidence="1">The sequence shown here is derived from an EMBL/GenBank/DDBJ whole genome shotgun (WGS) entry which is preliminary data.</text>
</comment>
<proteinExistence type="predicted"/>
<evidence type="ECO:0000313" key="1">
    <source>
        <dbReference type="EMBL" id="GAH58448.1"/>
    </source>
</evidence>
<dbReference type="PROSITE" id="PS51257">
    <property type="entry name" value="PROKAR_LIPOPROTEIN"/>
    <property type="match status" value="1"/>
</dbReference>
<reference evidence="1" key="1">
    <citation type="journal article" date="2014" name="Front. Microbiol.">
        <title>High frequency of phylogenetically diverse reductive dehalogenase-homologous genes in deep subseafloor sedimentary metagenomes.</title>
        <authorList>
            <person name="Kawai M."/>
            <person name="Futagami T."/>
            <person name="Toyoda A."/>
            <person name="Takaki Y."/>
            <person name="Nishi S."/>
            <person name="Hori S."/>
            <person name="Arai W."/>
            <person name="Tsubouchi T."/>
            <person name="Morono Y."/>
            <person name="Uchiyama I."/>
            <person name="Ito T."/>
            <person name="Fujiyama A."/>
            <person name="Inagaki F."/>
            <person name="Takami H."/>
        </authorList>
    </citation>
    <scope>NUCLEOTIDE SEQUENCE</scope>
    <source>
        <strain evidence="1">Expedition CK06-06</strain>
    </source>
</reference>
<name>X1ILM2_9ZZZZ</name>